<feature type="transmembrane region" description="Helical" evidence="1">
    <location>
        <begin position="366"/>
        <end position="386"/>
    </location>
</feature>
<dbReference type="AlphaFoldDB" id="A0A1Y5F8Z2"/>
<feature type="transmembrane region" description="Helical" evidence="1">
    <location>
        <begin position="392"/>
        <end position="415"/>
    </location>
</feature>
<dbReference type="PANTHER" id="PTHR32063:SF33">
    <property type="entry name" value="RND SUPERFAMILY EFFLUX PUMP PERMEASE COMPONENT"/>
    <property type="match status" value="1"/>
</dbReference>
<evidence type="ECO:0008006" key="4">
    <source>
        <dbReference type="Google" id="ProtNLM"/>
    </source>
</evidence>
<keyword evidence="1" id="KW-0812">Transmembrane</keyword>
<name>A0A1Y5F8Z2_9BACT</name>
<feature type="transmembrane region" description="Helical" evidence="1">
    <location>
        <begin position="864"/>
        <end position="883"/>
    </location>
</feature>
<dbReference type="Gene3D" id="1.20.1640.10">
    <property type="entry name" value="Multidrug efflux transporter AcrB transmembrane domain"/>
    <property type="match status" value="2"/>
</dbReference>
<protein>
    <recommendedName>
        <fullName evidence="4">Transmembrane Acr-type transport protein</fullName>
    </recommendedName>
</protein>
<dbReference type="Gene3D" id="3.30.70.1440">
    <property type="entry name" value="Multidrug efflux transporter AcrB pore domain"/>
    <property type="match status" value="1"/>
</dbReference>
<feature type="transmembrane region" description="Helical" evidence="1">
    <location>
        <begin position="467"/>
        <end position="487"/>
    </location>
</feature>
<sequence length="1021" mass="114436">MKNIILYAAQKHLLTNMIFVGTIIFAIFTWMNVGKEEMPEFASNWIRVTAVYPGAPAEDVELFVTKPLEDELKGVVGIEEVSTTSSVGVSSIRIILDDDYPNKEEVTQEIKDAILRTDLPSEVRNLPKMRQFKSAAKAILDIGIYVKGKPYLDGESRKKLQQYVQSFESQLLALKEISIVDRSYYRKPELQILVNPNENLKNEISLSEIRNQIKSNNIRVPIGSMRDRGESKVTAINELEDVKSLNSLILRGNYEGQGILLGDIATVKDGFEKSSSIFKVNGHEAVLLNIKKSVSTDILSAQKSVMTFIENFRKNNSDSPIEIVTMDDESFAVTNRLNIITKNGVIGFFLITLILLLFLDIKTGFWVAMGIPFSMGFTLIIAHLLGYTVNNMTLAGIIIVLGIVVDDAIIVAENISRHREEGMPLYEAVSHGTAEVFKPIVASILTTCVAFLPLLYFEGFFGKLVSFIPLVVILMLGGSLIESLFILPAHMAGKTPLLDRFKKDVGQKSWFHKYEDIYANVLLRIFNHRLIVLSVFVTLLAAGGYLFKTKMKFVMFPREESKELYIKVKARKGFVRDETARAIAPLEKMFIDSGANVVAVRSRVGLSRRGGEVKENEASINVELLPADQRSTPLSVLIKDWKQKSGNIKDLDSVKILRGRWGHSSGNSIEIQVQENDEEKRIKAVDLIEKKMKEIDSIVDVEVEKPLMKNEYLFRIKQDRLIRYNVTAEKVTSTLRSFVEGSILYSINKGDEEIDVRLSVPDDAKRDLKKLLDLRVENKSGRLVYLRKIVDIEEVDRPVNIKRTNFKRTTMIYANIEKGSDTTPLQIAEKLEELVFPKVSGLYPTTLITFKGEIEDTRESQGEFRNSVIMVVVMIFMILAIMFDSLTKPFLVLSIVPFALVGVVYVFILHGMSVYGFFAAIGALGMVGVVINDAIVMIDKFEKDSRRSLSSIAKIASTRLRPVLVTTITTVVGILPTAYGIAGHDSMLAEMMLAMGWGLVFATCITLVLIPCLYTFVASEE</sequence>
<feature type="transmembrane region" description="Helical" evidence="1">
    <location>
        <begin position="339"/>
        <end position="359"/>
    </location>
</feature>
<feature type="transmembrane region" description="Helical" evidence="1">
    <location>
        <begin position="890"/>
        <end position="908"/>
    </location>
</feature>
<dbReference type="Gene3D" id="3.30.70.1430">
    <property type="entry name" value="Multidrug efflux transporter AcrB pore domain"/>
    <property type="match status" value="2"/>
</dbReference>
<dbReference type="Gene3D" id="3.30.70.1320">
    <property type="entry name" value="Multidrug efflux transporter AcrB pore domain like"/>
    <property type="match status" value="1"/>
</dbReference>
<dbReference type="GO" id="GO:0005886">
    <property type="term" value="C:plasma membrane"/>
    <property type="evidence" value="ECO:0007669"/>
    <property type="project" value="TreeGrafter"/>
</dbReference>
<dbReference type="PRINTS" id="PR00702">
    <property type="entry name" value="ACRIFLAVINRP"/>
</dbReference>
<feature type="transmembrane region" description="Helical" evidence="1">
    <location>
        <begin position="959"/>
        <end position="982"/>
    </location>
</feature>
<feature type="transmembrane region" description="Helical" evidence="1">
    <location>
        <begin position="914"/>
        <end position="938"/>
    </location>
</feature>
<keyword evidence="1" id="KW-1133">Transmembrane helix</keyword>
<dbReference type="Pfam" id="PF00873">
    <property type="entry name" value="ACR_tran"/>
    <property type="match status" value="1"/>
</dbReference>
<accession>A0A1Y5F8Z2</accession>
<evidence type="ECO:0000313" key="3">
    <source>
        <dbReference type="Proteomes" id="UP000196531"/>
    </source>
</evidence>
<dbReference type="Proteomes" id="UP000196531">
    <property type="component" value="Unassembled WGS sequence"/>
</dbReference>
<comment type="caution">
    <text evidence="2">The sequence shown here is derived from an EMBL/GenBank/DDBJ whole genome shotgun (WGS) entry which is preliminary data.</text>
</comment>
<keyword evidence="1" id="KW-0472">Membrane</keyword>
<gene>
    <name evidence="2" type="ORF">A9Q84_17565</name>
</gene>
<dbReference type="InterPro" id="IPR001036">
    <property type="entry name" value="Acrflvin-R"/>
</dbReference>
<proteinExistence type="predicted"/>
<reference evidence="3" key="1">
    <citation type="journal article" date="2017" name="Proc. Natl. Acad. Sci. U.S.A.">
        <title>Simulation of Deepwater Horizon oil plume reveals substrate specialization within a complex community of hydrocarbon-degraders.</title>
        <authorList>
            <person name="Hu P."/>
            <person name="Dubinsky E.A."/>
            <person name="Probst A.J."/>
            <person name="Wang J."/>
            <person name="Sieber C.M.K."/>
            <person name="Tom L.M."/>
            <person name="Gardinali P."/>
            <person name="Banfield J.F."/>
            <person name="Atlas R.M."/>
            <person name="Andersen G.L."/>
        </authorList>
    </citation>
    <scope>NUCLEOTIDE SEQUENCE [LARGE SCALE GENOMIC DNA]</scope>
</reference>
<organism evidence="2 3">
    <name type="scientific">Halobacteriovorax marinus</name>
    <dbReference type="NCBI Taxonomy" id="97084"/>
    <lineage>
        <taxon>Bacteria</taxon>
        <taxon>Pseudomonadati</taxon>
        <taxon>Bdellovibrionota</taxon>
        <taxon>Bacteriovoracia</taxon>
        <taxon>Bacteriovoracales</taxon>
        <taxon>Halobacteriovoraceae</taxon>
        <taxon>Halobacteriovorax</taxon>
    </lineage>
</organism>
<dbReference type="Gene3D" id="3.30.2090.10">
    <property type="entry name" value="Multidrug efflux transporter AcrB TolC docking domain, DN and DC subdomains"/>
    <property type="match status" value="2"/>
</dbReference>
<feature type="transmembrane region" description="Helical" evidence="1">
    <location>
        <begin position="436"/>
        <end position="455"/>
    </location>
</feature>
<dbReference type="EMBL" id="MAAO01000011">
    <property type="protein sequence ID" value="OUR94118.1"/>
    <property type="molecule type" value="Genomic_DNA"/>
</dbReference>
<dbReference type="GO" id="GO:0042910">
    <property type="term" value="F:xenobiotic transmembrane transporter activity"/>
    <property type="evidence" value="ECO:0007669"/>
    <property type="project" value="TreeGrafter"/>
</dbReference>
<dbReference type="SUPFAM" id="SSF82714">
    <property type="entry name" value="Multidrug efflux transporter AcrB TolC docking domain, DN and DC subdomains"/>
    <property type="match status" value="2"/>
</dbReference>
<feature type="transmembrane region" description="Helical" evidence="1">
    <location>
        <begin position="530"/>
        <end position="547"/>
    </location>
</feature>
<dbReference type="SUPFAM" id="SSF82693">
    <property type="entry name" value="Multidrug efflux transporter AcrB pore domain, PN1, PN2, PC1 and PC2 subdomains"/>
    <property type="match status" value="1"/>
</dbReference>
<evidence type="ECO:0000313" key="2">
    <source>
        <dbReference type="EMBL" id="OUR94118.1"/>
    </source>
</evidence>
<dbReference type="SUPFAM" id="SSF82866">
    <property type="entry name" value="Multidrug efflux transporter AcrB transmembrane domain"/>
    <property type="match status" value="2"/>
</dbReference>
<feature type="transmembrane region" description="Helical" evidence="1">
    <location>
        <begin position="994"/>
        <end position="1017"/>
    </location>
</feature>
<dbReference type="InterPro" id="IPR027463">
    <property type="entry name" value="AcrB_DN_DC_subdom"/>
</dbReference>
<evidence type="ECO:0000256" key="1">
    <source>
        <dbReference type="SAM" id="Phobius"/>
    </source>
</evidence>
<dbReference type="PANTHER" id="PTHR32063">
    <property type="match status" value="1"/>
</dbReference>
<feature type="transmembrane region" description="Helical" evidence="1">
    <location>
        <begin position="12"/>
        <end position="31"/>
    </location>
</feature>